<accession>A0A0A9GUS3</accession>
<reference evidence="1" key="2">
    <citation type="journal article" date="2015" name="Data Brief">
        <title>Shoot transcriptome of the giant reed, Arundo donax.</title>
        <authorList>
            <person name="Barrero R.A."/>
            <person name="Guerrero F.D."/>
            <person name="Moolhuijzen P."/>
            <person name="Goolsby J.A."/>
            <person name="Tidwell J."/>
            <person name="Bellgard S.E."/>
            <person name="Bellgard M.I."/>
        </authorList>
    </citation>
    <scope>NUCLEOTIDE SEQUENCE</scope>
    <source>
        <tissue evidence="1">Shoot tissue taken approximately 20 cm above the soil surface</tissue>
    </source>
</reference>
<dbReference type="AlphaFoldDB" id="A0A0A9GUS3"/>
<sequence>MEAITANRRIGASGLFNLNSRPIGAFLGALLPPDSSCSCLSVITCPCNSSDPDNPMDFAKECCLLFLGESLAIDCSKNKLVLL</sequence>
<reference evidence="1" key="1">
    <citation type="submission" date="2014-09" db="EMBL/GenBank/DDBJ databases">
        <authorList>
            <person name="Magalhaes I.L.F."/>
            <person name="Oliveira U."/>
            <person name="Santos F.R."/>
            <person name="Vidigal T.H.D.A."/>
            <person name="Brescovit A.D."/>
            <person name="Santos A.J."/>
        </authorList>
    </citation>
    <scope>NUCLEOTIDE SEQUENCE</scope>
    <source>
        <tissue evidence="1">Shoot tissue taken approximately 20 cm above the soil surface</tissue>
    </source>
</reference>
<protein>
    <submittedName>
        <fullName evidence="1">Uncharacterized protein</fullName>
    </submittedName>
</protein>
<name>A0A0A9GUS3_ARUDO</name>
<proteinExistence type="predicted"/>
<dbReference type="EMBL" id="GBRH01170612">
    <property type="protein sequence ID" value="JAE27284.1"/>
    <property type="molecule type" value="Transcribed_RNA"/>
</dbReference>
<evidence type="ECO:0000313" key="1">
    <source>
        <dbReference type="EMBL" id="JAE27284.1"/>
    </source>
</evidence>
<organism evidence="1">
    <name type="scientific">Arundo donax</name>
    <name type="common">Giant reed</name>
    <name type="synonym">Donax arundinaceus</name>
    <dbReference type="NCBI Taxonomy" id="35708"/>
    <lineage>
        <taxon>Eukaryota</taxon>
        <taxon>Viridiplantae</taxon>
        <taxon>Streptophyta</taxon>
        <taxon>Embryophyta</taxon>
        <taxon>Tracheophyta</taxon>
        <taxon>Spermatophyta</taxon>
        <taxon>Magnoliopsida</taxon>
        <taxon>Liliopsida</taxon>
        <taxon>Poales</taxon>
        <taxon>Poaceae</taxon>
        <taxon>PACMAD clade</taxon>
        <taxon>Arundinoideae</taxon>
        <taxon>Arundineae</taxon>
        <taxon>Arundo</taxon>
    </lineage>
</organism>